<dbReference type="Proteomes" id="UP000234474">
    <property type="component" value="Unassembled WGS sequence"/>
</dbReference>
<reference evidence="4" key="1">
    <citation type="journal article" date="2018" name="Proc. Natl. Acad. Sci. U.S.A.">
        <title>Linking secondary metabolites to gene clusters through genome sequencing of six diverse Aspergillus species.</title>
        <authorList>
            <person name="Kaerboelling I."/>
            <person name="Vesth T.C."/>
            <person name="Frisvad J.C."/>
            <person name="Nybo J.L."/>
            <person name="Theobald S."/>
            <person name="Kuo A."/>
            <person name="Bowyer P."/>
            <person name="Matsuda Y."/>
            <person name="Mondo S."/>
            <person name="Lyhne E.K."/>
            <person name="Kogle M.E."/>
            <person name="Clum A."/>
            <person name="Lipzen A."/>
            <person name="Salamov A."/>
            <person name="Ngan C.Y."/>
            <person name="Daum C."/>
            <person name="Chiniquy J."/>
            <person name="Barry K."/>
            <person name="LaButti K."/>
            <person name="Haridas S."/>
            <person name="Simmons B.A."/>
            <person name="Magnuson J.K."/>
            <person name="Mortensen U.H."/>
            <person name="Larsen T.O."/>
            <person name="Grigoriev I.V."/>
            <person name="Baker S.E."/>
            <person name="Andersen M.R."/>
        </authorList>
    </citation>
    <scope>NUCLEOTIDE SEQUENCE [LARGE SCALE GENOMIC DNA]</scope>
    <source>
        <strain evidence="4">IBT 16806</strain>
    </source>
</reference>
<proteinExistence type="inferred from homology"/>
<comment type="caution">
    <text evidence="3">The sequence shown here is derived from an EMBL/GenBank/DDBJ whole genome shotgun (WGS) entry which is preliminary data.</text>
</comment>
<dbReference type="AlphaFoldDB" id="A0A2I1BX44"/>
<gene>
    <name evidence="3" type="ORF">P174DRAFT_463437</name>
</gene>
<dbReference type="GO" id="GO:0016765">
    <property type="term" value="F:transferase activity, transferring alkyl or aryl (other than methyl) groups"/>
    <property type="evidence" value="ECO:0007669"/>
    <property type="project" value="InterPro"/>
</dbReference>
<dbReference type="PANTHER" id="PTHR40627">
    <property type="entry name" value="INDOLE PRENYLTRANSFERASE TDIB-RELATED"/>
    <property type="match status" value="1"/>
</dbReference>
<dbReference type="RefSeq" id="XP_024678549.1">
    <property type="nucleotide sequence ID" value="XM_024830266.1"/>
</dbReference>
<dbReference type="EMBL" id="MSZS01000008">
    <property type="protein sequence ID" value="PKX89954.1"/>
    <property type="molecule type" value="Genomic_DNA"/>
</dbReference>
<dbReference type="VEuPathDB" id="FungiDB:P174DRAFT_463437"/>
<dbReference type="OrthoDB" id="5392033at2759"/>
<dbReference type="InterPro" id="IPR017795">
    <property type="entry name" value="ABBA_NscD-like"/>
</dbReference>
<dbReference type="Pfam" id="PF11991">
    <property type="entry name" value="Trp_DMAT"/>
    <property type="match status" value="2"/>
</dbReference>
<evidence type="ECO:0000256" key="1">
    <source>
        <dbReference type="ARBA" id="ARBA00010209"/>
    </source>
</evidence>
<dbReference type="GO" id="GO:0009820">
    <property type="term" value="P:alkaloid metabolic process"/>
    <property type="evidence" value="ECO:0007669"/>
    <property type="project" value="InterPro"/>
</dbReference>
<dbReference type="GeneID" id="36537592"/>
<keyword evidence="4" id="KW-1185">Reference proteome</keyword>
<dbReference type="PANTHER" id="PTHR40627:SF3">
    <property type="entry name" value="PRENYLTRANSFERASE ASQH2-RELATED"/>
    <property type="match status" value="1"/>
</dbReference>
<comment type="similarity">
    <text evidence="1">Belongs to the tryptophan dimethylallyltransferase family.</text>
</comment>
<accession>A0A2I1BX44</accession>
<evidence type="ECO:0000256" key="2">
    <source>
        <dbReference type="ARBA" id="ARBA00022679"/>
    </source>
</evidence>
<sequence length="285" mass="32627">MTIATEILCPEEEAFQLLDKYSWFPNDDQRRWWEHTGPNLLKLLRDAQYPQKDQLPCLHLQHNVTTYGVHFELSWNLLHNILRIGIRRRFRHFQHELLVTPMKKAGRSRRKPPLPKSGRGQQTLAVEFQNGGISAKAYFFPGMKSLATGIPPGKLILDSIERLALSGLKETHTAIAPFLLGVDLCTPEPTDMWTPRGKRLEDPQCADADGLALLRKLKIQPDFAFGTPPAEDYRPVMMANWTLSPKKKFPDPRPPYLMDALMAFYKVLGWTDLASTYKDKVASYE</sequence>
<evidence type="ECO:0000313" key="4">
    <source>
        <dbReference type="Proteomes" id="UP000234474"/>
    </source>
</evidence>
<protein>
    <submittedName>
        <fullName evidence="3">Uncharacterized protein</fullName>
    </submittedName>
</protein>
<dbReference type="OMA" id="WNLLHNI"/>
<organism evidence="3 4">
    <name type="scientific">Aspergillus novofumigatus (strain IBT 16806)</name>
    <dbReference type="NCBI Taxonomy" id="1392255"/>
    <lineage>
        <taxon>Eukaryota</taxon>
        <taxon>Fungi</taxon>
        <taxon>Dikarya</taxon>
        <taxon>Ascomycota</taxon>
        <taxon>Pezizomycotina</taxon>
        <taxon>Eurotiomycetes</taxon>
        <taxon>Eurotiomycetidae</taxon>
        <taxon>Eurotiales</taxon>
        <taxon>Aspergillaceae</taxon>
        <taxon>Aspergillus</taxon>
        <taxon>Aspergillus subgen. Fumigati</taxon>
    </lineage>
</organism>
<keyword evidence="2" id="KW-0808">Transferase</keyword>
<evidence type="ECO:0000313" key="3">
    <source>
        <dbReference type="EMBL" id="PKX89954.1"/>
    </source>
</evidence>
<name>A0A2I1BX44_ASPN1</name>